<reference evidence="1" key="1">
    <citation type="submission" date="2015-04" db="EMBL/GenBank/DDBJ databases">
        <title>The genome sequence of the plant pathogenic Rhizarian Plasmodiophora brassicae reveals insights in its biotrophic life cycle and the origin of chitin synthesis.</title>
        <authorList>
            <person name="Schwelm A."/>
            <person name="Fogelqvist J."/>
            <person name="Knaust A."/>
            <person name="Julke S."/>
            <person name="Lilja T."/>
            <person name="Dhandapani V."/>
            <person name="Bonilla-Rosso G."/>
            <person name="Karlsson M."/>
            <person name="Shevchenko A."/>
            <person name="Choi S.R."/>
            <person name="Kim H.G."/>
            <person name="Park J.Y."/>
            <person name="Lim Y.P."/>
            <person name="Ludwig-Muller J."/>
            <person name="Dixelius C."/>
        </authorList>
    </citation>
    <scope>NUCLEOTIDE SEQUENCE</scope>
    <source>
        <tissue evidence="1">Potato root galls</tissue>
    </source>
</reference>
<organism evidence="1">
    <name type="scientific">Spongospora subterranea</name>
    <dbReference type="NCBI Taxonomy" id="70186"/>
    <lineage>
        <taxon>Eukaryota</taxon>
        <taxon>Sar</taxon>
        <taxon>Rhizaria</taxon>
        <taxon>Endomyxa</taxon>
        <taxon>Phytomyxea</taxon>
        <taxon>Plasmodiophorida</taxon>
        <taxon>Plasmodiophoridae</taxon>
        <taxon>Spongospora</taxon>
    </lineage>
</organism>
<evidence type="ECO:0000313" key="1">
    <source>
        <dbReference type="EMBL" id="CRZ05873.1"/>
    </source>
</evidence>
<dbReference type="EMBL" id="HACM01005431">
    <property type="protein sequence ID" value="CRZ05873.1"/>
    <property type="molecule type" value="Transcribed_RNA"/>
</dbReference>
<accession>A0A0H5QV58</accession>
<feature type="non-terminal residue" evidence="1">
    <location>
        <position position="1"/>
    </location>
</feature>
<proteinExistence type="predicted"/>
<name>A0A0H5QV58_9EUKA</name>
<dbReference type="AlphaFoldDB" id="A0A0H5QV58"/>
<sequence>EVMGTTGPRPRFSSLLGQANSGRLDAIGRSLSKSYSIHLASDSKRVLAGDPGAPVSVDRVPVDYTLKTKIRISSNSSLDWITSPGNCHSVPPIIHYIAAAFLYDNIVIARLFTVVQKPIGRTT</sequence>
<protein>
    <submittedName>
        <fullName evidence="1">Uncharacterized protein</fullName>
    </submittedName>
</protein>